<accession>A0A8T8SG61</accession>
<gene>
    <name evidence="2" type="ORF">A4X03_0g8672</name>
</gene>
<dbReference type="EMBL" id="LWDD02002775">
    <property type="protein sequence ID" value="KAE8239197.1"/>
    <property type="molecule type" value="Genomic_DNA"/>
</dbReference>
<feature type="compositionally biased region" description="Polar residues" evidence="1">
    <location>
        <begin position="268"/>
        <end position="280"/>
    </location>
</feature>
<dbReference type="Proteomes" id="UP000077671">
    <property type="component" value="Unassembled WGS sequence"/>
</dbReference>
<name>A0A8T8SG61_9BASI</name>
<protein>
    <submittedName>
        <fullName evidence="2">Uncharacterized protein</fullName>
    </submittedName>
</protein>
<organism evidence="2 3">
    <name type="scientific">Tilletia caries</name>
    <name type="common">wheat bunt fungus</name>
    <dbReference type="NCBI Taxonomy" id="13290"/>
    <lineage>
        <taxon>Eukaryota</taxon>
        <taxon>Fungi</taxon>
        <taxon>Dikarya</taxon>
        <taxon>Basidiomycota</taxon>
        <taxon>Ustilaginomycotina</taxon>
        <taxon>Exobasidiomycetes</taxon>
        <taxon>Tilletiales</taxon>
        <taxon>Tilletiaceae</taxon>
        <taxon>Tilletia</taxon>
    </lineage>
</organism>
<evidence type="ECO:0000313" key="2">
    <source>
        <dbReference type="EMBL" id="KAE8239197.1"/>
    </source>
</evidence>
<proteinExistence type="predicted"/>
<comment type="caution">
    <text evidence="2">The sequence shown here is derived from an EMBL/GenBank/DDBJ whole genome shotgun (WGS) entry which is preliminary data.</text>
</comment>
<reference evidence="2" key="1">
    <citation type="submission" date="2016-04" db="EMBL/GenBank/DDBJ databases">
        <authorList>
            <person name="Nguyen H.D."/>
            <person name="Kesanakurti P."/>
            <person name="Cullis J."/>
            <person name="Levesque C.A."/>
            <person name="Hambleton S."/>
        </authorList>
    </citation>
    <scope>NUCLEOTIDE SEQUENCE</scope>
    <source>
        <strain evidence="2">DAOMC 238032</strain>
    </source>
</reference>
<reference evidence="2" key="2">
    <citation type="journal article" date="2019" name="IMA Fungus">
        <title>Genome sequencing and comparison of five Tilletia species to identify candidate genes for the detection of regulated species infecting wheat.</title>
        <authorList>
            <person name="Nguyen H.D.T."/>
            <person name="Sultana T."/>
            <person name="Kesanakurti P."/>
            <person name="Hambleton S."/>
        </authorList>
    </citation>
    <scope>NUCLEOTIDE SEQUENCE</scope>
    <source>
        <strain evidence="2">DAOMC 238032</strain>
    </source>
</reference>
<sequence>MDQPTVLATVNVCNEANNIITDKSLVADQAEVKILKDTVDASHNADLLVETSLDSAVELSLLSDKGEDKVHITREIPLTWPDGPVPSILVTGPTNSSLTSAAYYANMPKSISPGFLQVPGARPSFYNTPSLSTRWSLRKTHSFRANLRDAELANPFLDNGDTDPVLNTSLNNLLNFDVLADWEKVEVPKNAASVEEDASFNSERNFVSVADVDAALRSYTKPTPAPQCSPLPTSTDSLAPTVTMTGPFTSGWRPTLSAHKATETLIKSSSVASKNNSIGSSKAKIGCKSSSSSPFQIKSIGSGKATTGRKSLSLAASMIKSIGSSKTTTMERVSRVPTARASPQPATERVTRSSTRRAAPRT</sequence>
<evidence type="ECO:0000256" key="1">
    <source>
        <dbReference type="SAM" id="MobiDB-lite"/>
    </source>
</evidence>
<dbReference type="AlphaFoldDB" id="A0A8T8SG61"/>
<feature type="region of interest" description="Disordered" evidence="1">
    <location>
        <begin position="268"/>
        <end position="308"/>
    </location>
</feature>
<feature type="region of interest" description="Disordered" evidence="1">
    <location>
        <begin position="323"/>
        <end position="362"/>
    </location>
</feature>
<evidence type="ECO:0000313" key="3">
    <source>
        <dbReference type="Proteomes" id="UP000077671"/>
    </source>
</evidence>